<name>A0ABP7QC76_9BACT</name>
<organism evidence="1 2">
    <name type="scientific">Hymenobacter antarcticus</name>
    <dbReference type="NCBI Taxonomy" id="486270"/>
    <lineage>
        <taxon>Bacteria</taxon>
        <taxon>Pseudomonadati</taxon>
        <taxon>Bacteroidota</taxon>
        <taxon>Cytophagia</taxon>
        <taxon>Cytophagales</taxon>
        <taxon>Hymenobacteraceae</taxon>
        <taxon>Hymenobacter</taxon>
    </lineage>
</organism>
<proteinExistence type="predicted"/>
<gene>
    <name evidence="1" type="ORF">GCM10022407_26720</name>
</gene>
<evidence type="ECO:0000313" key="1">
    <source>
        <dbReference type="EMBL" id="GAA3980127.1"/>
    </source>
</evidence>
<accession>A0ABP7QC76</accession>
<dbReference type="EMBL" id="BAABDI010000018">
    <property type="protein sequence ID" value="GAA3980127.1"/>
    <property type="molecule type" value="Genomic_DNA"/>
</dbReference>
<protein>
    <submittedName>
        <fullName evidence="1">Uncharacterized protein</fullName>
    </submittedName>
</protein>
<evidence type="ECO:0000313" key="2">
    <source>
        <dbReference type="Proteomes" id="UP001501556"/>
    </source>
</evidence>
<dbReference type="Proteomes" id="UP001501556">
    <property type="component" value="Unassembled WGS sequence"/>
</dbReference>
<keyword evidence="2" id="KW-1185">Reference proteome</keyword>
<comment type="caution">
    <text evidence="1">The sequence shown here is derived from an EMBL/GenBank/DDBJ whole genome shotgun (WGS) entry which is preliminary data.</text>
</comment>
<reference evidence="2" key="1">
    <citation type="journal article" date="2019" name="Int. J. Syst. Evol. Microbiol.">
        <title>The Global Catalogue of Microorganisms (GCM) 10K type strain sequencing project: providing services to taxonomists for standard genome sequencing and annotation.</title>
        <authorList>
            <consortium name="The Broad Institute Genomics Platform"/>
            <consortium name="The Broad Institute Genome Sequencing Center for Infectious Disease"/>
            <person name="Wu L."/>
            <person name="Ma J."/>
        </authorList>
    </citation>
    <scope>NUCLEOTIDE SEQUENCE [LARGE SCALE GENOMIC DNA]</scope>
    <source>
        <strain evidence="2">JCM 17217</strain>
    </source>
</reference>
<sequence length="131" mass="14789">MFDGDSAERFEADFPAFDATLGVPYEDALRLVRGHLRSYEPTALPGLLGCCTDLNVAIDAEQLHRVYYGPLVKQELKLIQNLLRVFGYQASLLGFDVGPIRGKTRYMLFLATQGRLDRFQRELADFDAEAQ</sequence>